<dbReference type="InterPro" id="IPR046783">
    <property type="entry name" value="HTH_63"/>
</dbReference>
<gene>
    <name evidence="1" type="ORF">AMS69_11455</name>
</gene>
<evidence type="ECO:0000313" key="2">
    <source>
        <dbReference type="Proteomes" id="UP000037729"/>
    </source>
</evidence>
<dbReference type="RefSeq" id="WP_053968197.1">
    <property type="nucleotide sequence ID" value="NZ_LIUF01000003.1"/>
</dbReference>
<dbReference type="AlphaFoldDB" id="A0A0M9AJ13"/>
<dbReference type="PATRIC" id="fig|1705562.3.peg.476"/>
<comment type="caution">
    <text evidence="1">The sequence shown here is derived from an EMBL/GenBank/DDBJ whole genome shotgun (WGS) entry which is preliminary data.</text>
</comment>
<dbReference type="Proteomes" id="UP000037729">
    <property type="component" value="Unassembled WGS sequence"/>
</dbReference>
<evidence type="ECO:0000313" key="1">
    <source>
        <dbReference type="EMBL" id="KOX93057.1"/>
    </source>
</evidence>
<dbReference type="EMBL" id="LIUF01000003">
    <property type="protein sequence ID" value="KOX93057.1"/>
    <property type="molecule type" value="Genomic_DNA"/>
</dbReference>
<sequence length="159" mass="17298">MSSSTAPGGRRATLFVRSDLPAPSQKRCTAIERELQELVCRGVLNEAETVEWAKRVPLQGSGDGPERTLYNEFAEWARESGVCLAPFFDTRLCYSSTTGEKRRELVMPAVCLAVYEGDELVQVAPFADAGRAESVEECIAELAETGTLPDTYSATVSTV</sequence>
<protein>
    <submittedName>
        <fullName evidence="1">Uncharacterized protein</fullName>
    </submittedName>
</protein>
<dbReference type="OrthoDB" id="241883at2157"/>
<proteinExistence type="predicted"/>
<dbReference type="Pfam" id="PF20575">
    <property type="entry name" value="HTH_63"/>
    <property type="match status" value="1"/>
</dbReference>
<name>A0A0M9AJ13_9EURY</name>
<accession>A0A0M9AJ13</accession>
<organism evidence="1 2">
    <name type="scientific">Haloarcula rubripromontorii</name>
    <dbReference type="NCBI Taxonomy" id="1705562"/>
    <lineage>
        <taxon>Archaea</taxon>
        <taxon>Methanobacteriati</taxon>
        <taxon>Methanobacteriota</taxon>
        <taxon>Stenosarchaea group</taxon>
        <taxon>Halobacteria</taxon>
        <taxon>Halobacteriales</taxon>
        <taxon>Haloarculaceae</taxon>
        <taxon>Haloarcula</taxon>
    </lineage>
</organism>
<keyword evidence="2" id="KW-1185">Reference proteome</keyword>
<reference evidence="1 2" key="1">
    <citation type="submission" date="2015-08" db="EMBL/GenBank/DDBJ databases">
        <title>Genomes of Isolates from Cabo Rojo, PR.</title>
        <authorList>
            <person name="Sanchez-Nieves R.L."/>
            <person name="Montalvo-Rodriguez R."/>
        </authorList>
    </citation>
    <scope>NUCLEOTIDE SEQUENCE [LARGE SCALE GENOMIC DNA]</scope>
    <source>
        <strain evidence="1 2">SL3</strain>
    </source>
</reference>